<evidence type="ECO:0000313" key="2">
    <source>
        <dbReference type="Proteomes" id="UP000198286"/>
    </source>
</evidence>
<dbReference type="PANTHER" id="PTHR14136:SF17">
    <property type="entry name" value="BTB_POZ DOMAIN-CONTAINING PROTEIN KCTD9"/>
    <property type="match status" value="1"/>
</dbReference>
<sequence length="322" mass="33587">MTTECNNCTDPAALPAAHRAAGRVNHRRVALLHDNADMYTDRDFQAVVDDLRAQESKSHSRGLQALFELVGPEGATTSVLRAATDLCCAVVRGDGAYRVSDHVRSGAAQVLALLLRRLTDYTRADLRGADFSQAQPVDFDGCHLAGADLTGARLGTASFEKAKLVGARLIGASASLGAVLAGADLTGAELDGFDALGANLAHVTAPAARACGMRLSEAEAGNSVWLGAVLVGADFYKTALGGADFRGANLTNAKLRQCQLNGSQTTDFRGANLTGADMDGVDFRGANLTGARLTDILIEKTRWDGAVLTGSHISIQGGSYQL</sequence>
<dbReference type="InterPro" id="IPR001646">
    <property type="entry name" value="5peptide_repeat"/>
</dbReference>
<gene>
    <name evidence="1" type="ORF">MYCOZU2_05889</name>
</gene>
<protein>
    <submittedName>
        <fullName evidence="1">Low-complexity protein</fullName>
    </submittedName>
</protein>
<geneLocation type="plasmid" evidence="1 2">
    <name>unnamed 1</name>
</geneLocation>
<dbReference type="PANTHER" id="PTHR14136">
    <property type="entry name" value="BTB_POZ DOMAIN-CONTAINING PROTEIN KCTD9"/>
    <property type="match status" value="1"/>
</dbReference>
<organism evidence="1 2">
    <name type="scientific">Mycobacterium intracellulare subsp. chimaera</name>
    <dbReference type="NCBI Taxonomy" id="222805"/>
    <lineage>
        <taxon>Bacteria</taxon>
        <taxon>Bacillati</taxon>
        <taxon>Actinomycetota</taxon>
        <taxon>Actinomycetes</taxon>
        <taxon>Mycobacteriales</taxon>
        <taxon>Mycobacteriaceae</taxon>
        <taxon>Mycobacterium</taxon>
        <taxon>Mycobacterium avium complex (MAC)</taxon>
    </lineage>
</organism>
<dbReference type="Proteomes" id="UP000198286">
    <property type="component" value="Plasmid unnamed 1"/>
</dbReference>
<evidence type="ECO:0000313" key="1">
    <source>
        <dbReference type="EMBL" id="ASL18234.1"/>
    </source>
</evidence>
<dbReference type="SUPFAM" id="SSF141571">
    <property type="entry name" value="Pentapeptide repeat-like"/>
    <property type="match status" value="1"/>
</dbReference>
<proteinExistence type="predicted"/>
<reference evidence="1 2" key="1">
    <citation type="journal article" date="2017" name="Lancet Infect. Dis.">
        <title>Global outbreak of severe Mycobacterium chimaera disease after cardiac surgery: a molecular epidemiological study.</title>
        <authorList>
            <person name="van Ingen J."/>
            <person name="Kohl T."/>
            <person name="Kranzer K."/>
            <person name="Hasse B."/>
            <person name="Keller P."/>
            <person name="Szafranska A."/>
            <person name="Hillemann D."/>
            <person name="Chand M."/>
            <person name="Schreiber P."/>
            <person name="Sommerstein R."/>
            <person name="Berger C."/>
            <person name="Genoni M."/>
            <person name="Ruegg C."/>
            <person name="Troillet N."/>
            <person name="Widmer A.F."/>
            <person name="Becker S.L."/>
            <person name="Herrmann M."/>
            <person name="Eckmanns T."/>
            <person name="Haller S."/>
            <person name="Hoeller C."/>
            <person name="Debast S.B."/>
            <person name="Wolfhagen M.J."/>
            <person name="Hopman J."/>
            <person name="Kluytmans J."/>
            <person name="Langelaar M."/>
            <person name="Notermans D.W."/>
            <person name="ten Oever J."/>
            <person name="van den Barselaar P."/>
            <person name="Vonk A.B.A."/>
            <person name="Vos M.C."/>
            <person name="Ahmed N."/>
            <person name="Brown T."/>
            <person name="Crook D."/>
            <person name="Lamagni T."/>
            <person name="Phin N."/>
            <person name="Smith E.G."/>
            <person name="Zambon M."/>
            <person name="Serr A."/>
            <person name="Goetting T."/>
            <person name="Ebner W."/>
            <person name="Thuermer A."/>
            <person name="Utpatel C."/>
            <person name="Sproer C."/>
            <person name="Bunk B."/>
            <person name="Nubel U."/>
            <person name="Bloemberg G."/>
            <person name="Bottger E."/>
            <person name="Niemann S."/>
            <person name="Wagner D."/>
            <person name="Sax H."/>
        </authorList>
    </citation>
    <scope>NUCLEOTIDE SEQUENCE [LARGE SCALE GENOMIC DNA]</scope>
    <source>
        <strain evidence="1 2">ZUERICH-2</strain>
        <plasmid evidence="1 2">unnamed 1</plasmid>
    </source>
</reference>
<keyword evidence="1" id="KW-0614">Plasmid</keyword>
<accession>A0A7U5RZA9</accession>
<dbReference type="Gene3D" id="2.160.20.80">
    <property type="entry name" value="E3 ubiquitin-protein ligase SopA"/>
    <property type="match status" value="2"/>
</dbReference>
<dbReference type="Pfam" id="PF00805">
    <property type="entry name" value="Pentapeptide"/>
    <property type="match status" value="3"/>
</dbReference>
<name>A0A7U5RZA9_MYCIT</name>
<dbReference type="AlphaFoldDB" id="A0A7U5RZA9"/>
<dbReference type="EMBL" id="CP015268">
    <property type="protein sequence ID" value="ASL18234.1"/>
    <property type="molecule type" value="Genomic_DNA"/>
</dbReference>
<dbReference type="InterPro" id="IPR051082">
    <property type="entry name" value="Pentapeptide-BTB/POZ_domain"/>
</dbReference>